<dbReference type="CDD" id="cd01014">
    <property type="entry name" value="nicotinamidase_related"/>
    <property type="match status" value="1"/>
</dbReference>
<dbReference type="GO" id="GO:0008908">
    <property type="term" value="F:isochorismatase activity"/>
    <property type="evidence" value="ECO:0007669"/>
    <property type="project" value="UniProtKB-EC"/>
</dbReference>
<evidence type="ECO:0000256" key="2">
    <source>
        <dbReference type="SAM" id="MobiDB-lite"/>
    </source>
</evidence>
<feature type="domain" description="Isochorismatase-like" evidence="3">
    <location>
        <begin position="8"/>
        <end position="179"/>
    </location>
</feature>
<evidence type="ECO:0000256" key="1">
    <source>
        <dbReference type="ARBA" id="ARBA00022801"/>
    </source>
</evidence>
<dbReference type="InterPro" id="IPR000868">
    <property type="entry name" value="Isochorismatase-like_dom"/>
</dbReference>
<dbReference type="PANTHER" id="PTHR43540:SF1">
    <property type="entry name" value="ISOCHORISMATASE HYDROLASE"/>
    <property type="match status" value="1"/>
</dbReference>
<evidence type="ECO:0000313" key="4">
    <source>
        <dbReference type="EMBL" id="CAA9481394.1"/>
    </source>
</evidence>
<dbReference type="AlphaFoldDB" id="A0A6J4RT13"/>
<dbReference type="EMBL" id="CADCVK010000236">
    <property type="protein sequence ID" value="CAA9481394.1"/>
    <property type="molecule type" value="Genomic_DNA"/>
</dbReference>
<dbReference type="Gene3D" id="3.40.50.850">
    <property type="entry name" value="Isochorismatase-like"/>
    <property type="match status" value="1"/>
</dbReference>
<dbReference type="Pfam" id="PF00857">
    <property type="entry name" value="Isochorismatase"/>
    <property type="match status" value="1"/>
</dbReference>
<protein>
    <submittedName>
        <fullName evidence="4">Isochorismatase</fullName>
        <ecNumber evidence="4">3.3.2.1</ecNumber>
    </submittedName>
</protein>
<keyword evidence="1 4" id="KW-0378">Hydrolase</keyword>
<evidence type="ECO:0000259" key="3">
    <source>
        <dbReference type="Pfam" id="PF00857"/>
    </source>
</evidence>
<proteinExistence type="predicted"/>
<dbReference type="SUPFAM" id="SSF52499">
    <property type="entry name" value="Isochorismatase-like hydrolases"/>
    <property type="match status" value="1"/>
</dbReference>
<name>A0A6J4RT13_9ACTN</name>
<feature type="region of interest" description="Disordered" evidence="2">
    <location>
        <begin position="180"/>
        <end position="201"/>
    </location>
</feature>
<dbReference type="EC" id="3.3.2.1" evidence="4"/>
<organism evidence="4">
    <name type="scientific">uncultured Rubrobacteraceae bacterium</name>
    <dbReference type="NCBI Taxonomy" id="349277"/>
    <lineage>
        <taxon>Bacteria</taxon>
        <taxon>Bacillati</taxon>
        <taxon>Actinomycetota</taxon>
        <taxon>Rubrobacteria</taxon>
        <taxon>Rubrobacterales</taxon>
        <taxon>Rubrobacteraceae</taxon>
        <taxon>environmental samples</taxon>
    </lineage>
</organism>
<gene>
    <name evidence="4" type="ORF">AVDCRST_MAG12-1527</name>
</gene>
<dbReference type="PANTHER" id="PTHR43540">
    <property type="entry name" value="PEROXYUREIDOACRYLATE/UREIDOACRYLATE AMIDOHYDROLASE-RELATED"/>
    <property type="match status" value="1"/>
</dbReference>
<dbReference type="InterPro" id="IPR036380">
    <property type="entry name" value="Isochorismatase-like_sf"/>
</dbReference>
<sequence length="201" mass="21539">MDRDAGRTALLVIDVQRGMDAPRLGRRNNPGAEENVAALLAAWRRAGLPLFHVRHLSKEPDSPLLGEGAEFKRAARPLAGEPVVEKDVNSAFIGTDLEARLREGGVERLVLAGLTTDHCVSTTARMAANLGFEVRLVSDATATFDRVGPDGRLHAAEDVHEMALVHLHGEFAEISTTDEVLGGRQPQPSPGAPPARTIPIL</sequence>
<reference evidence="4" key="1">
    <citation type="submission" date="2020-02" db="EMBL/GenBank/DDBJ databases">
        <authorList>
            <person name="Meier V. D."/>
        </authorList>
    </citation>
    <scope>NUCLEOTIDE SEQUENCE</scope>
    <source>
        <strain evidence="4">AVDCRST_MAG12</strain>
    </source>
</reference>
<accession>A0A6J4RT13</accession>
<dbReference type="InterPro" id="IPR050272">
    <property type="entry name" value="Isochorismatase-like_hydrls"/>
</dbReference>